<dbReference type="RefSeq" id="WP_177714133.1">
    <property type="nucleotide sequence ID" value="NZ_JACRSQ010000009.1"/>
</dbReference>
<comment type="subcellular location">
    <subcellularLocation>
        <location evidence="1">Cell membrane</location>
        <topology evidence="1">Multi-pass membrane protein</topology>
    </subcellularLocation>
</comment>
<keyword evidence="4 6" id="KW-1133">Transmembrane helix</keyword>
<feature type="transmembrane region" description="Helical" evidence="6">
    <location>
        <begin position="21"/>
        <end position="44"/>
    </location>
</feature>
<accession>A0A926I1W4</accession>
<evidence type="ECO:0000256" key="3">
    <source>
        <dbReference type="ARBA" id="ARBA00022692"/>
    </source>
</evidence>
<dbReference type="NCBIfam" id="TIGR00765">
    <property type="entry name" value="yihY_not_rbn"/>
    <property type="match status" value="1"/>
</dbReference>
<protein>
    <submittedName>
        <fullName evidence="7">YihY/virulence factor BrkB family protein</fullName>
    </submittedName>
</protein>
<feature type="transmembrane region" description="Helical" evidence="6">
    <location>
        <begin position="170"/>
        <end position="192"/>
    </location>
</feature>
<feature type="transmembrane region" description="Helical" evidence="6">
    <location>
        <begin position="233"/>
        <end position="253"/>
    </location>
</feature>
<keyword evidence="3 6" id="KW-0812">Transmembrane</keyword>
<organism evidence="7 8">
    <name type="scientific">Bianquea renquensis</name>
    <dbReference type="NCBI Taxonomy" id="2763661"/>
    <lineage>
        <taxon>Bacteria</taxon>
        <taxon>Bacillati</taxon>
        <taxon>Bacillota</taxon>
        <taxon>Clostridia</taxon>
        <taxon>Eubacteriales</taxon>
        <taxon>Bianqueaceae</taxon>
        <taxon>Bianquea</taxon>
    </lineage>
</organism>
<evidence type="ECO:0000256" key="1">
    <source>
        <dbReference type="ARBA" id="ARBA00004651"/>
    </source>
</evidence>
<dbReference type="InterPro" id="IPR017039">
    <property type="entry name" value="Virul_fac_BrkB"/>
</dbReference>
<dbReference type="Proteomes" id="UP000657006">
    <property type="component" value="Unassembled WGS sequence"/>
</dbReference>
<keyword evidence="8" id="KW-1185">Reference proteome</keyword>
<evidence type="ECO:0000256" key="4">
    <source>
        <dbReference type="ARBA" id="ARBA00022989"/>
    </source>
</evidence>
<name>A0A926I1W4_9FIRM</name>
<reference evidence="7" key="1">
    <citation type="submission" date="2020-08" db="EMBL/GenBank/DDBJ databases">
        <title>Genome public.</title>
        <authorList>
            <person name="Liu C."/>
            <person name="Sun Q."/>
        </authorList>
    </citation>
    <scope>NUCLEOTIDE SEQUENCE</scope>
    <source>
        <strain evidence="7">NSJ-32</strain>
    </source>
</reference>
<dbReference type="PANTHER" id="PTHR30213">
    <property type="entry name" value="INNER MEMBRANE PROTEIN YHJD"/>
    <property type="match status" value="1"/>
</dbReference>
<feature type="transmembrane region" description="Helical" evidence="6">
    <location>
        <begin position="89"/>
        <end position="107"/>
    </location>
</feature>
<evidence type="ECO:0000256" key="2">
    <source>
        <dbReference type="ARBA" id="ARBA00022475"/>
    </source>
</evidence>
<dbReference type="AlphaFoldDB" id="A0A926I1W4"/>
<sequence length="274" mass="32026">MFKELLLRMFRRLRHDDITAYAAQITFYIVLSLFPFLLLLTNILSRLDFASFDLESIFDMLRSSYVIPSAAIDVIETVFSEIRLVNNSLSLYIVVIIWSASRGVRAIMTGMQMCYRTRESRSLVVKFLLSFFYTISFAIMIVLFLVLVFFGDWFGQLLFSYLRLNQLYIWIWNLFRYLTPVLFMLVTYLLLYRAIPNKPLKFRNVFVGALFATVASFLVSQLFSFYVGRFANYSALYGSISGIIVILLWLYFISNILMLGVELNAVLYEMDEKP</sequence>
<comment type="caution">
    <text evidence="7">The sequence shown here is derived from an EMBL/GenBank/DDBJ whole genome shotgun (WGS) entry which is preliminary data.</text>
</comment>
<dbReference type="EMBL" id="JACRSQ010000009">
    <property type="protein sequence ID" value="MBC8543441.1"/>
    <property type="molecule type" value="Genomic_DNA"/>
</dbReference>
<dbReference type="PIRSF" id="PIRSF035875">
    <property type="entry name" value="RNase_BN"/>
    <property type="match status" value="1"/>
</dbReference>
<evidence type="ECO:0000256" key="6">
    <source>
        <dbReference type="SAM" id="Phobius"/>
    </source>
</evidence>
<dbReference type="GO" id="GO:0005886">
    <property type="term" value="C:plasma membrane"/>
    <property type="evidence" value="ECO:0007669"/>
    <property type="project" value="UniProtKB-SubCell"/>
</dbReference>
<evidence type="ECO:0000256" key="5">
    <source>
        <dbReference type="ARBA" id="ARBA00023136"/>
    </source>
</evidence>
<feature type="transmembrane region" description="Helical" evidence="6">
    <location>
        <begin position="127"/>
        <end position="150"/>
    </location>
</feature>
<gene>
    <name evidence="7" type="ORF">H8730_07780</name>
</gene>
<feature type="transmembrane region" description="Helical" evidence="6">
    <location>
        <begin position="204"/>
        <end position="227"/>
    </location>
</feature>
<keyword evidence="5 6" id="KW-0472">Membrane</keyword>
<proteinExistence type="predicted"/>
<evidence type="ECO:0000313" key="7">
    <source>
        <dbReference type="EMBL" id="MBC8543441.1"/>
    </source>
</evidence>
<dbReference type="Pfam" id="PF03631">
    <property type="entry name" value="Virul_fac_BrkB"/>
    <property type="match status" value="1"/>
</dbReference>
<evidence type="ECO:0000313" key="8">
    <source>
        <dbReference type="Proteomes" id="UP000657006"/>
    </source>
</evidence>
<keyword evidence="2" id="KW-1003">Cell membrane</keyword>
<dbReference type="PANTHER" id="PTHR30213:SF0">
    <property type="entry name" value="UPF0761 MEMBRANE PROTEIN YIHY"/>
    <property type="match status" value="1"/>
</dbReference>